<accession>A0ACD4NTE2</accession>
<gene>
    <name evidence="1" type="ORF">OXU80_08065</name>
</gene>
<evidence type="ECO:0000313" key="2">
    <source>
        <dbReference type="Proteomes" id="UP001163223"/>
    </source>
</evidence>
<dbReference type="Proteomes" id="UP001163223">
    <property type="component" value="Chromosome"/>
</dbReference>
<reference evidence="1" key="1">
    <citation type="submission" date="2022-11" db="EMBL/GenBank/DDBJ databases">
        <title>beta-Carotene-producing bacterium, Jeongeuplla avenae sp. nov., alleviates the salt stress of Arabidopsis seedlings.</title>
        <authorList>
            <person name="Jiang L."/>
            <person name="Lee J."/>
        </authorList>
    </citation>
    <scope>NUCLEOTIDE SEQUENCE</scope>
    <source>
        <strain evidence="1">DY_R2A_6</strain>
    </source>
</reference>
<proteinExistence type="predicted"/>
<protein>
    <submittedName>
        <fullName evidence="1">Lytic murein transglycosylase</fullName>
    </submittedName>
</protein>
<organism evidence="1 2">
    <name type="scientific">Antarcticirhabdus aurantiaca</name>
    <dbReference type="NCBI Taxonomy" id="2606717"/>
    <lineage>
        <taxon>Bacteria</taxon>
        <taxon>Pseudomonadati</taxon>
        <taxon>Pseudomonadota</taxon>
        <taxon>Alphaproteobacteria</taxon>
        <taxon>Hyphomicrobiales</taxon>
        <taxon>Aurantimonadaceae</taxon>
        <taxon>Antarcticirhabdus</taxon>
    </lineage>
</organism>
<dbReference type="EMBL" id="CP113520">
    <property type="protein sequence ID" value="WAJ30151.1"/>
    <property type="molecule type" value="Genomic_DNA"/>
</dbReference>
<evidence type="ECO:0000313" key="1">
    <source>
        <dbReference type="EMBL" id="WAJ30151.1"/>
    </source>
</evidence>
<keyword evidence="2" id="KW-1185">Reference proteome</keyword>
<sequence length="418" mass="44687">MTMIRRSWLSAAAVAALLLVSAPAAQAQSADVQRSFRAFLDRDIRPAARAQGVPDSVLDDALGGLTPDMSLPDLVKPGDDGAVAEFNAQAEFKSPAAYMSEKALAGTAARGRALLAEHRAVLARIEAAYGVPAPIVVAIWGRESAFGTADIRHDAFRVLATKAHLSRRKAMFREELLAALRIAAEGHLPASKMRSSWAGALGQPQFMPTKYLQLAVDFDGDGRKDIWDSVPDALASIANYLRQSGWQPGRDWGFEATIPAGLSCATEGPDVSRTIRQLVSAGAARVSGRPFPERELAGTGHVLMPAGRFGPAFVATPNFYVIKAYNNSDLYALFVGHLADRMAGAKPFRAPWQTPPGGAMTRGDVYRMQQRLVALGYDVGSVDGLAGFKTRRSIGAFEAKSGRPETCWPTPALARSLG</sequence>
<name>A0ACD4NTE2_9HYPH</name>